<dbReference type="GO" id="GO:0008270">
    <property type="term" value="F:zinc ion binding"/>
    <property type="evidence" value="ECO:0007669"/>
    <property type="project" value="InterPro"/>
</dbReference>
<organism evidence="1 2">
    <name type="scientific">Dyadobacter frigoris</name>
    <dbReference type="NCBI Taxonomy" id="2576211"/>
    <lineage>
        <taxon>Bacteria</taxon>
        <taxon>Pseudomonadati</taxon>
        <taxon>Bacteroidota</taxon>
        <taxon>Cytophagia</taxon>
        <taxon>Cytophagales</taxon>
        <taxon>Spirosomataceae</taxon>
        <taxon>Dyadobacter</taxon>
    </lineage>
</organism>
<dbReference type="InterPro" id="IPR036874">
    <property type="entry name" value="Carbonic_anhydrase_sf"/>
</dbReference>
<accession>A0A4V6BMJ9</accession>
<evidence type="ECO:0008006" key="3">
    <source>
        <dbReference type="Google" id="ProtNLM"/>
    </source>
</evidence>
<dbReference type="Proteomes" id="UP000304900">
    <property type="component" value="Unassembled WGS sequence"/>
</dbReference>
<comment type="caution">
    <text evidence="1">The sequence shown here is derived from an EMBL/GenBank/DDBJ whole genome shotgun (WGS) entry which is preliminary data.</text>
</comment>
<reference evidence="1 2" key="1">
    <citation type="submission" date="2019-05" db="EMBL/GenBank/DDBJ databases">
        <title>Dyadobacter AR-3-8 sp. nov., isolated from arctic soil.</title>
        <authorList>
            <person name="Chaudhary D.K."/>
        </authorList>
    </citation>
    <scope>NUCLEOTIDE SEQUENCE [LARGE SCALE GENOMIC DNA]</scope>
    <source>
        <strain evidence="1 2">AR-3-8</strain>
    </source>
</reference>
<protein>
    <recommendedName>
        <fullName evidence="3">Carbonic anhydrase</fullName>
    </recommendedName>
</protein>
<evidence type="ECO:0000313" key="2">
    <source>
        <dbReference type="Proteomes" id="UP000304900"/>
    </source>
</evidence>
<dbReference type="RefSeq" id="WP_137338631.1">
    <property type="nucleotide sequence ID" value="NZ_BSQH01000024.1"/>
</dbReference>
<dbReference type="Gene3D" id="3.40.1050.10">
    <property type="entry name" value="Carbonic anhydrase"/>
    <property type="match status" value="1"/>
</dbReference>
<dbReference type="AlphaFoldDB" id="A0A4V6BMJ9"/>
<proteinExistence type="predicted"/>
<sequence>MSTRNYPIGYRVPRYNVLLISCMDLRLLDNIVHFMEHDNLTNRYDQFIMAGASIGALFETATSEDELNNDPKYHHWKTGLTDHLDLAIQLHDVKDIYIMEHRNCGAYKAFLKDELGNYDKHGYAIEFAHHKKYAKRLTELLTDYLLGKQSGMPDNSGSKYKDVIQIHSFIMDLRGDVELLHTTAPISEAEE</sequence>
<dbReference type="SUPFAM" id="SSF53056">
    <property type="entry name" value="beta-carbonic anhydrase, cab"/>
    <property type="match status" value="1"/>
</dbReference>
<dbReference type="GO" id="GO:0004089">
    <property type="term" value="F:carbonate dehydratase activity"/>
    <property type="evidence" value="ECO:0007669"/>
    <property type="project" value="InterPro"/>
</dbReference>
<keyword evidence="2" id="KW-1185">Reference proteome</keyword>
<evidence type="ECO:0000313" key="1">
    <source>
        <dbReference type="EMBL" id="TKT94343.1"/>
    </source>
</evidence>
<gene>
    <name evidence="1" type="ORF">FDK13_03795</name>
</gene>
<dbReference type="EMBL" id="SZVO01000001">
    <property type="protein sequence ID" value="TKT94343.1"/>
    <property type="molecule type" value="Genomic_DNA"/>
</dbReference>
<name>A0A4V6BMJ9_9BACT</name>
<dbReference type="OrthoDB" id="288525at2"/>